<dbReference type="InterPro" id="IPR045151">
    <property type="entry name" value="DCAF8"/>
</dbReference>
<dbReference type="InterPro" id="IPR036322">
    <property type="entry name" value="WD40_repeat_dom_sf"/>
</dbReference>
<dbReference type="GO" id="GO:0005737">
    <property type="term" value="C:cytoplasm"/>
    <property type="evidence" value="ECO:0007669"/>
    <property type="project" value="TreeGrafter"/>
</dbReference>
<organism evidence="5">
    <name type="scientific">Rhizophagus irregularis (strain DAOM 181602 / DAOM 197198 / MUCL 43194)</name>
    <name type="common">Arbuscular mycorrhizal fungus</name>
    <name type="synonym">Glomus intraradices</name>
    <dbReference type="NCBI Taxonomy" id="747089"/>
    <lineage>
        <taxon>Eukaryota</taxon>
        <taxon>Fungi</taxon>
        <taxon>Fungi incertae sedis</taxon>
        <taxon>Mucoromycota</taxon>
        <taxon>Glomeromycotina</taxon>
        <taxon>Glomeromycetes</taxon>
        <taxon>Glomerales</taxon>
        <taxon>Glomeraceae</taxon>
        <taxon>Rhizophagus</taxon>
    </lineage>
</organism>
<feature type="repeat" description="WD" evidence="3">
    <location>
        <begin position="54"/>
        <end position="88"/>
    </location>
</feature>
<keyword evidence="1 3" id="KW-0853">WD repeat</keyword>
<dbReference type="SMART" id="SM00320">
    <property type="entry name" value="WD40"/>
    <property type="match status" value="5"/>
</dbReference>
<dbReference type="AlphaFoldDB" id="U9UJQ8"/>
<feature type="region of interest" description="Disordered" evidence="4">
    <location>
        <begin position="464"/>
        <end position="491"/>
    </location>
</feature>
<dbReference type="PANTHER" id="PTHR15574">
    <property type="entry name" value="WD REPEAT DOMAIN-CONTAINING FAMILY"/>
    <property type="match status" value="1"/>
</dbReference>
<gene>
    <name evidence="5" type="ORF">GLOINDRAFT_335125</name>
</gene>
<dbReference type="SUPFAM" id="SSF50978">
    <property type="entry name" value="WD40 repeat-like"/>
    <property type="match status" value="1"/>
</dbReference>
<dbReference type="VEuPathDB" id="FungiDB:RhiirFUN_007672"/>
<evidence type="ECO:0000256" key="1">
    <source>
        <dbReference type="ARBA" id="ARBA00022574"/>
    </source>
</evidence>
<evidence type="ECO:0000256" key="4">
    <source>
        <dbReference type="SAM" id="MobiDB-lite"/>
    </source>
</evidence>
<feature type="compositionally biased region" description="Acidic residues" evidence="4">
    <location>
        <begin position="464"/>
        <end position="481"/>
    </location>
</feature>
<dbReference type="PANTHER" id="PTHR15574:SF43">
    <property type="entry name" value="DDB1- AND CUL4-ASSOCIATED FACTOR 5"/>
    <property type="match status" value="1"/>
</dbReference>
<evidence type="ECO:0000256" key="3">
    <source>
        <dbReference type="PROSITE-ProRule" id="PRU00221"/>
    </source>
</evidence>
<evidence type="ECO:0000313" key="5">
    <source>
        <dbReference type="EMBL" id="ESA15846.1"/>
    </source>
</evidence>
<reference evidence="5" key="1">
    <citation type="submission" date="2013-07" db="EMBL/GenBank/DDBJ databases">
        <title>The genome of an arbuscular mycorrhizal fungus provides insights into the evolution of the oldest plant symbiosis.</title>
        <authorList>
            <consortium name="DOE Joint Genome Institute"/>
            <person name="Tisserant E."/>
            <person name="Malbreil M."/>
            <person name="Kuo A."/>
            <person name="Kohler A."/>
            <person name="Symeonidi A."/>
            <person name="Balestrini R."/>
            <person name="Charron P."/>
            <person name="Duensing N."/>
            <person name="Frei-dit-Frey N."/>
            <person name="Gianinazzi-Pearson V."/>
            <person name="Gilbert B."/>
            <person name="Handa Y."/>
            <person name="Hijri M."/>
            <person name="Kaul R."/>
            <person name="Kawaguchi M."/>
            <person name="Krajinski F."/>
            <person name="Lammers P."/>
            <person name="Lapierre D."/>
            <person name="Masclaux F.G."/>
            <person name="Murat C."/>
            <person name="Morin E."/>
            <person name="Ndikumana S."/>
            <person name="Pagni M."/>
            <person name="Petitpierre D."/>
            <person name="Requena N."/>
            <person name="Rosikiewicz P."/>
            <person name="Riley R."/>
            <person name="Saito K."/>
            <person name="San Clemente H."/>
            <person name="Shapiro H."/>
            <person name="van Tuinen D."/>
            <person name="Becard G."/>
            <person name="Bonfante P."/>
            <person name="Paszkowski U."/>
            <person name="Shachar-Hill Y."/>
            <person name="Young J.P."/>
            <person name="Sanders I.R."/>
            <person name="Henrissat B."/>
            <person name="Rensing S.A."/>
            <person name="Grigoriev I.V."/>
            <person name="Corradi N."/>
            <person name="Roux C."/>
            <person name="Martin F."/>
        </authorList>
    </citation>
    <scope>NUCLEOTIDE SEQUENCE</scope>
    <source>
        <strain evidence="5">DAOM 197198</strain>
    </source>
</reference>
<dbReference type="Pfam" id="PF00400">
    <property type="entry name" value="WD40"/>
    <property type="match status" value="4"/>
</dbReference>
<dbReference type="PROSITE" id="PS50294">
    <property type="entry name" value="WD_REPEATS_REGION"/>
    <property type="match status" value="1"/>
</dbReference>
<dbReference type="GO" id="GO:0045717">
    <property type="term" value="P:negative regulation of fatty acid biosynthetic process"/>
    <property type="evidence" value="ECO:0007669"/>
    <property type="project" value="TreeGrafter"/>
</dbReference>
<dbReference type="HOGENOM" id="CLU_030900_0_0_1"/>
<dbReference type="PROSITE" id="PS50082">
    <property type="entry name" value="WD_REPEATS_2"/>
    <property type="match status" value="1"/>
</dbReference>
<evidence type="ECO:0000256" key="2">
    <source>
        <dbReference type="ARBA" id="ARBA00022737"/>
    </source>
</evidence>
<dbReference type="eggNOG" id="KOG4227">
    <property type="taxonomic scope" value="Eukaryota"/>
</dbReference>
<keyword evidence="2" id="KW-0677">Repeat</keyword>
<dbReference type="EMBL" id="KI281583">
    <property type="protein sequence ID" value="ESA15846.1"/>
    <property type="molecule type" value="Genomic_DNA"/>
</dbReference>
<dbReference type="InterPro" id="IPR001680">
    <property type="entry name" value="WD40_rpt"/>
</dbReference>
<sequence length="555" mass="63259">MSDVISLTKSPSSKKGFVSLLEKTNLSVIQPKMKKDLYYAAIKVGGNFEFSRNLKGHFSCVNAINFSNGDARLLVSGGDDRRVLIWDVHGDIENTKPKKCFKGHHGNIFGTVFDSTNRHVLSCGNDKLIIYHDLEHGTVKLWDIRCNFQCQGEIKGFAQMTHAQFSPTVEKQFVTSNDGGDIILRDTRTAFKSGEPLLTTSSSSKDFLLKYVTTLTRNSRNVKPDISSVAFNPSGTLLCAIINHYRPTLYNVFDEKPLCTFSSDYDFETQIGYKNDCTFKQGYFGGPDGDYFLCGSDDFRVYIWKVPDIETMINERSFTKNLDDLDDEIYFIDDDMVIDPLNNSTPQYVLNGHRSIVNSAIWHPHVPLIFSSGVEKIIKVHSAFPFSNKDCESKIPQPPRSRFRRGEISFRANEYEENMEEDLSTLKFFDLMLMTEEHEDFYWGNDSFDDSDNSTLSLSSYFLCDEDDGESDGEETDDDSEGLPSMGDYENYAYSSSDYEETTDRNDVSFESDMDTSDTDNNIYQLYRSFAMCSDELTDDDDDYDDDEMNIEILI</sequence>
<dbReference type="GO" id="GO:0080008">
    <property type="term" value="C:Cul4-RING E3 ubiquitin ligase complex"/>
    <property type="evidence" value="ECO:0007669"/>
    <property type="project" value="TreeGrafter"/>
</dbReference>
<dbReference type="InterPro" id="IPR019775">
    <property type="entry name" value="WD40_repeat_CS"/>
</dbReference>
<proteinExistence type="predicted"/>
<protein>
    <submittedName>
        <fullName evidence="5">Uncharacterized protein</fullName>
    </submittedName>
</protein>
<dbReference type="Gene3D" id="2.130.10.10">
    <property type="entry name" value="YVTN repeat-like/Quinoprotein amine dehydrogenase"/>
    <property type="match status" value="2"/>
</dbReference>
<dbReference type="InterPro" id="IPR015943">
    <property type="entry name" value="WD40/YVTN_repeat-like_dom_sf"/>
</dbReference>
<accession>U9UJQ8</accession>
<name>U9UJQ8_RHIID</name>
<dbReference type="PROSITE" id="PS00678">
    <property type="entry name" value="WD_REPEATS_1"/>
    <property type="match status" value="1"/>
</dbReference>